<proteinExistence type="predicted"/>
<comment type="caution">
    <text evidence="1">The sequence shown here is derived from an EMBL/GenBank/DDBJ whole genome shotgun (WGS) entry which is preliminary data.</text>
</comment>
<dbReference type="Pfam" id="PF07893">
    <property type="entry name" value="DUF1668"/>
    <property type="match status" value="2"/>
</dbReference>
<dbReference type="Gene3D" id="2.120.10.80">
    <property type="entry name" value="Kelch-type beta propeller"/>
    <property type="match status" value="1"/>
</dbReference>
<dbReference type="AlphaFoldDB" id="A0A834LS86"/>
<sequence length="502" mass="56800">MKRSHSQMLYGIEPTKLPDDKYLYVVFKYTTGLYSHSLHRISVSDLKLSSRRHRHGERKPQKLPEPILKLSYRRFPGFMGFFSVGSKIYMVGGGVCFAGVKPIASRRCYVFDTCNNPFNLLEDGPAMHYEKLQPIVLGPLNGKFYVLGVTLASGDLEEFDPKAKSWTCLPPLPTDLKDESVGPRFEYKRDDYEVHSNAIVGNILLFSTGKGTYAFDVISHKWEHLSSLGGVVKLPFCEPSVFLDGLWYAFRSTYRRSRVWAYIFDWDKGFQESQELGVRCPSRHVKHAVSQIMVPMGKRTLFVVWAGFSHSSRRKCYVTFDLCQFTCKSSGKPKHSKVSRQYSTTYSMKGGLYELLGLSSCLVTSANGGDLEEFDPITESWTPLPPHPIDPIGACAERFEEKLDDYEVLSYAIVEDQIIFSTRKGIYAVNASSKKWEHQSSLGGLPFSLDAGFVHVGLQEDSILQMDVIYLFRWVSLRPEKPAKEPTPTSMVRFGLVALGKS</sequence>
<dbReference type="InterPro" id="IPR015915">
    <property type="entry name" value="Kelch-typ_b-propeller"/>
</dbReference>
<reference evidence="1" key="1">
    <citation type="submission" date="2019-11" db="EMBL/GenBank/DDBJ databases">
        <authorList>
            <person name="Liu Y."/>
            <person name="Hou J."/>
            <person name="Li T.-Q."/>
            <person name="Guan C.-H."/>
            <person name="Wu X."/>
            <person name="Wu H.-Z."/>
            <person name="Ling F."/>
            <person name="Zhang R."/>
            <person name="Shi X.-G."/>
            <person name="Ren J.-P."/>
            <person name="Chen E.-F."/>
            <person name="Sun J.-M."/>
        </authorList>
    </citation>
    <scope>NUCLEOTIDE SEQUENCE</scope>
    <source>
        <strain evidence="1">Adult_tree_wgs_1</strain>
        <tissue evidence="1">Leaves</tissue>
    </source>
</reference>
<dbReference type="InterPro" id="IPR011043">
    <property type="entry name" value="Gal_Oxase/kelch_b-propeller"/>
</dbReference>
<dbReference type="OrthoDB" id="1550086at2759"/>
<dbReference type="PANTHER" id="PTHR33085">
    <property type="entry name" value="OS12G0113100 PROTEIN-RELATED"/>
    <property type="match status" value="1"/>
</dbReference>
<dbReference type="EMBL" id="WJXA01000004">
    <property type="protein sequence ID" value="KAF7145647.1"/>
    <property type="molecule type" value="Genomic_DNA"/>
</dbReference>
<evidence type="ECO:0000313" key="1">
    <source>
        <dbReference type="EMBL" id="KAF7145647.1"/>
    </source>
</evidence>
<keyword evidence="2" id="KW-1185">Reference proteome</keyword>
<organism evidence="1 2">
    <name type="scientific">Rhododendron simsii</name>
    <name type="common">Sims's rhododendron</name>
    <dbReference type="NCBI Taxonomy" id="118357"/>
    <lineage>
        <taxon>Eukaryota</taxon>
        <taxon>Viridiplantae</taxon>
        <taxon>Streptophyta</taxon>
        <taxon>Embryophyta</taxon>
        <taxon>Tracheophyta</taxon>
        <taxon>Spermatophyta</taxon>
        <taxon>Magnoliopsida</taxon>
        <taxon>eudicotyledons</taxon>
        <taxon>Gunneridae</taxon>
        <taxon>Pentapetalae</taxon>
        <taxon>asterids</taxon>
        <taxon>Ericales</taxon>
        <taxon>Ericaceae</taxon>
        <taxon>Ericoideae</taxon>
        <taxon>Rhodoreae</taxon>
        <taxon>Rhododendron</taxon>
    </lineage>
</organism>
<dbReference type="SUPFAM" id="SSF50965">
    <property type="entry name" value="Galactose oxidase, central domain"/>
    <property type="match status" value="1"/>
</dbReference>
<protein>
    <submittedName>
        <fullName evidence="1">Uncharacterized protein</fullName>
    </submittedName>
</protein>
<dbReference type="SUPFAM" id="SSF117281">
    <property type="entry name" value="Kelch motif"/>
    <property type="match status" value="1"/>
</dbReference>
<name>A0A834LS86_RHOSS</name>
<dbReference type="Proteomes" id="UP000626092">
    <property type="component" value="Unassembled WGS sequence"/>
</dbReference>
<gene>
    <name evidence="1" type="ORF">RHSIM_Rhsim04G0226600</name>
</gene>
<evidence type="ECO:0000313" key="2">
    <source>
        <dbReference type="Proteomes" id="UP000626092"/>
    </source>
</evidence>
<dbReference type="InterPro" id="IPR012871">
    <property type="entry name" value="DUF1668_ORYSA"/>
</dbReference>
<accession>A0A834LS86</accession>